<protein>
    <recommendedName>
        <fullName evidence="3">BESS domain-containing protein</fullName>
    </recommendedName>
</protein>
<evidence type="ECO:0000313" key="5">
    <source>
        <dbReference type="Proteomes" id="UP000823941"/>
    </source>
</evidence>
<dbReference type="InterPro" id="IPR004210">
    <property type="entry name" value="BESS_motif"/>
</dbReference>
<feature type="region of interest" description="Disordered" evidence="2">
    <location>
        <begin position="138"/>
        <end position="172"/>
    </location>
</feature>
<evidence type="ECO:0000313" key="4">
    <source>
        <dbReference type="EMBL" id="KAG7295064.1"/>
    </source>
</evidence>
<evidence type="ECO:0000259" key="3">
    <source>
        <dbReference type="PROSITE" id="PS51031"/>
    </source>
</evidence>
<proteinExistence type="predicted"/>
<evidence type="ECO:0000256" key="2">
    <source>
        <dbReference type="SAM" id="MobiDB-lite"/>
    </source>
</evidence>
<sequence>MFLQKNAPNLTEDSKEEESQTPNTRSRYQPYRKTTLKRKPSCDEFEKQIVETLAASENRHLSFFKAILPSLNKLNDHQTLLFQSGVLKILTDFHQSPFQSYSGYQTATSYDANYNQTAQQPQATMSYETNFQTACNSSNPISINRRETSPVSPLEDIMSNTRDTLESEYDFS</sequence>
<reference evidence="4 5" key="1">
    <citation type="submission" date="2021-06" db="EMBL/GenBank/DDBJ databases">
        <title>A haploid diamondback moth (Plutella xylostella L.) genome assembly resolves 31 chromosomes and identifies a diamide resistance mutation.</title>
        <authorList>
            <person name="Ward C.M."/>
            <person name="Perry K.D."/>
            <person name="Baker G."/>
            <person name="Powis K."/>
            <person name="Heckel D.G."/>
            <person name="Baxter S.W."/>
        </authorList>
    </citation>
    <scope>NUCLEOTIDE SEQUENCE [LARGE SCALE GENOMIC DNA]</scope>
    <source>
        <strain evidence="4 5">LV</strain>
        <tissue evidence="4">Single pupa</tissue>
    </source>
</reference>
<keyword evidence="5" id="KW-1185">Reference proteome</keyword>
<dbReference type="EMBL" id="JAHIBW010000032">
    <property type="protein sequence ID" value="KAG7295064.1"/>
    <property type="molecule type" value="Genomic_DNA"/>
</dbReference>
<accession>A0ABQ7PPZ8</accession>
<organism evidence="4 5">
    <name type="scientific">Plutella xylostella</name>
    <name type="common">Diamondback moth</name>
    <name type="synonym">Plutella maculipennis</name>
    <dbReference type="NCBI Taxonomy" id="51655"/>
    <lineage>
        <taxon>Eukaryota</taxon>
        <taxon>Metazoa</taxon>
        <taxon>Ecdysozoa</taxon>
        <taxon>Arthropoda</taxon>
        <taxon>Hexapoda</taxon>
        <taxon>Insecta</taxon>
        <taxon>Pterygota</taxon>
        <taxon>Neoptera</taxon>
        <taxon>Endopterygota</taxon>
        <taxon>Lepidoptera</taxon>
        <taxon>Glossata</taxon>
        <taxon>Ditrysia</taxon>
        <taxon>Yponomeutoidea</taxon>
        <taxon>Plutellidae</taxon>
        <taxon>Plutella</taxon>
    </lineage>
</organism>
<feature type="region of interest" description="Disordered" evidence="2">
    <location>
        <begin position="1"/>
        <end position="37"/>
    </location>
</feature>
<gene>
    <name evidence="4" type="ORF">JYU34_022534</name>
</gene>
<name>A0ABQ7PPZ8_PLUXY</name>
<comment type="subcellular location">
    <subcellularLocation>
        <location evidence="1">Nucleus</location>
    </subcellularLocation>
</comment>
<evidence type="ECO:0000256" key="1">
    <source>
        <dbReference type="PROSITE-ProRule" id="PRU00371"/>
    </source>
</evidence>
<feature type="domain" description="BESS" evidence="3">
    <location>
        <begin position="57"/>
        <end position="96"/>
    </location>
</feature>
<keyword evidence="1" id="KW-0539">Nucleus</keyword>
<comment type="caution">
    <text evidence="4">The sequence shown here is derived from an EMBL/GenBank/DDBJ whole genome shotgun (WGS) entry which is preliminary data.</text>
</comment>
<feature type="compositionally biased region" description="Polar residues" evidence="2">
    <location>
        <begin position="1"/>
        <end position="11"/>
    </location>
</feature>
<dbReference type="Proteomes" id="UP000823941">
    <property type="component" value="Unassembled WGS sequence"/>
</dbReference>
<dbReference type="PROSITE" id="PS51031">
    <property type="entry name" value="BESS"/>
    <property type="match status" value="1"/>
</dbReference>